<dbReference type="PANTHER" id="PTHR43581:SF4">
    <property type="entry name" value="ATP_GTP PHOSPHATASE"/>
    <property type="match status" value="1"/>
</dbReference>
<dbReference type="SUPFAM" id="SSF52540">
    <property type="entry name" value="P-loop containing nucleoside triphosphate hydrolases"/>
    <property type="match status" value="1"/>
</dbReference>
<dbReference type="GO" id="GO:0004519">
    <property type="term" value="F:endonuclease activity"/>
    <property type="evidence" value="ECO:0007669"/>
    <property type="project" value="UniProtKB-KW"/>
</dbReference>
<keyword evidence="2" id="KW-0255">Endonuclease</keyword>
<dbReference type="InterPro" id="IPR051396">
    <property type="entry name" value="Bact_Antivir_Def_Nuclease"/>
</dbReference>
<sequence>MKLRKLKILNFRGIRNLEINLNDTTVLIGENNSGKTTILDALRLCLRDLGPRRRAVFEPFDFHLKDADAEPATAEPIEITITFSEDTAGEWEDRLVRQLNRYKMLQIDDEGRNHVVLQVTCNYDAASREFEQNWKFLNLAGQPLAGVPETALNLLQSEVSYYYLTALRDAFRHFDAKGPFWRPFLKDSQLSEEKKAEIEQKLREVNNLVVASHTSFNQVRERLNKVQNIVSMASDDMVSIEAVPGRMFDMLAKAQIYLGASTSAKVPIHRHGEGTQSLAVLMLFSAFLDAWPQGVPIIALEEPEAHLHPSAVRTLWGVLDGITGQKLISTHSGDLLSKVPADALCRLARTPTGIQAFKLKRETLSSDEVRKFNYHIRLTRGELLFARCWLLVEGETEVTLLPEIASHLRIDLEQAGVRCVPHRHASIELFLKVARDLGIAWCVLADNDDQGEPDQKHAKSYSGDLQDLLYVMPENDIEGHLCSAGFGSIYEAYLSEQTRKQVTVSKDDTQYWPQILKAIKKTREFSKPGAALKVIDTIKIGFQPVPPLLENVVRRAVALAGGG</sequence>
<organism evidence="2">
    <name type="scientific">Candidatus Kentrum sp. TUN</name>
    <dbReference type="NCBI Taxonomy" id="2126343"/>
    <lineage>
        <taxon>Bacteria</taxon>
        <taxon>Pseudomonadati</taxon>
        <taxon>Pseudomonadota</taxon>
        <taxon>Gammaproteobacteria</taxon>
        <taxon>Candidatus Kentrum</taxon>
    </lineage>
</organism>
<dbReference type="PANTHER" id="PTHR43581">
    <property type="entry name" value="ATP/GTP PHOSPHATASE"/>
    <property type="match status" value="1"/>
</dbReference>
<dbReference type="Pfam" id="PF11398">
    <property type="entry name" value="DUF2813"/>
    <property type="match status" value="1"/>
</dbReference>
<dbReference type="CDD" id="cd01026">
    <property type="entry name" value="TOPRIM_OLD"/>
    <property type="match status" value="1"/>
</dbReference>
<feature type="domain" description="OLD protein-like TOPRIM" evidence="1">
    <location>
        <begin position="384"/>
        <end position="448"/>
    </location>
</feature>
<dbReference type="Gene3D" id="3.40.50.300">
    <property type="entry name" value="P-loop containing nucleotide triphosphate hydrolases"/>
    <property type="match status" value="1"/>
</dbReference>
<keyword evidence="2" id="KW-0540">Nuclease</keyword>
<evidence type="ECO:0000313" key="2">
    <source>
        <dbReference type="EMBL" id="VFK54341.1"/>
    </source>
</evidence>
<dbReference type="InterPro" id="IPR022602">
    <property type="entry name" value="DUF2813"/>
</dbReference>
<gene>
    <name evidence="2" type="ORF">BECKTUN1418D_GA0071000_10222</name>
</gene>
<keyword evidence="2" id="KW-0378">Hydrolase</keyword>
<name>A0A450ZKQ0_9GAMM</name>
<evidence type="ECO:0000259" key="1">
    <source>
        <dbReference type="Pfam" id="PF20469"/>
    </source>
</evidence>
<accession>A0A450ZKQ0</accession>
<dbReference type="AlphaFoldDB" id="A0A450ZKQ0"/>
<protein>
    <submittedName>
        <fullName evidence="2">Putative ATP-dependent endonuclease of the OLD family</fullName>
    </submittedName>
</protein>
<dbReference type="EMBL" id="CAADFX010000022">
    <property type="protein sequence ID" value="VFK54341.1"/>
    <property type="molecule type" value="Genomic_DNA"/>
</dbReference>
<dbReference type="Pfam" id="PF20469">
    <property type="entry name" value="OLD-like_TOPRIM"/>
    <property type="match status" value="1"/>
</dbReference>
<proteinExistence type="predicted"/>
<dbReference type="InterPro" id="IPR027417">
    <property type="entry name" value="P-loop_NTPase"/>
</dbReference>
<reference evidence="2" key="1">
    <citation type="submission" date="2019-02" db="EMBL/GenBank/DDBJ databases">
        <authorList>
            <person name="Gruber-Vodicka R. H."/>
            <person name="Seah K. B. B."/>
        </authorList>
    </citation>
    <scope>NUCLEOTIDE SEQUENCE</scope>
    <source>
        <strain evidence="2">BECK_BY1</strain>
    </source>
</reference>
<dbReference type="InterPro" id="IPR034139">
    <property type="entry name" value="TOPRIM_OLD"/>
</dbReference>